<dbReference type="Proteomes" id="UP000182510">
    <property type="component" value="Chromosome"/>
</dbReference>
<evidence type="ECO:0000313" key="3">
    <source>
        <dbReference type="Proteomes" id="UP000182510"/>
    </source>
</evidence>
<proteinExistence type="predicted"/>
<dbReference type="InterPro" id="IPR013216">
    <property type="entry name" value="Methyltransf_11"/>
</dbReference>
<reference evidence="2 3" key="1">
    <citation type="submission" date="2016-11" db="EMBL/GenBank/DDBJ databases">
        <title>Gramella sp. LPB0144 isolated from marine environment.</title>
        <authorList>
            <person name="Kim E."/>
            <person name="Yi H."/>
        </authorList>
    </citation>
    <scope>NUCLEOTIDE SEQUENCE [LARGE SCALE GENOMIC DNA]</scope>
    <source>
        <strain evidence="2 3">LPB0144</strain>
    </source>
</reference>
<sequence length="214" mass="24756">MKIDKAYDLWSSQYDTNKNKTRDLDKLITQKILKEIRFSKVLELGCGTGKNTQWLSLKADEILAVDFSSEMLQIAKTKINRENVSFVIADITKDWDFISLKPDLITCNLILEHIEDLSFIFSSAYSCLKEDGYFFISELHPFKQYKGTKARFDTEIGLIELKAFTHHISEFIHAAKDAGFLLSELNEFFEEDDPEHPPRLISFLFQKPKASDQT</sequence>
<dbReference type="PANTHER" id="PTHR43861">
    <property type="entry name" value="TRANS-ACONITATE 2-METHYLTRANSFERASE-RELATED"/>
    <property type="match status" value="1"/>
</dbReference>
<accession>A0A1L3J765</accession>
<dbReference type="STRING" id="1913577.LPB144_11255"/>
<dbReference type="SUPFAM" id="SSF53335">
    <property type="entry name" value="S-adenosyl-L-methionine-dependent methyltransferases"/>
    <property type="match status" value="1"/>
</dbReference>
<feature type="domain" description="Methyltransferase type 11" evidence="1">
    <location>
        <begin position="42"/>
        <end position="136"/>
    </location>
</feature>
<keyword evidence="3" id="KW-1185">Reference proteome</keyword>
<dbReference type="KEGG" id="grl:LPB144_11255"/>
<protein>
    <submittedName>
        <fullName evidence="2">SAM-dependent methyltransferase</fullName>
    </submittedName>
</protein>
<name>A0A1L3J765_9FLAO</name>
<evidence type="ECO:0000313" key="2">
    <source>
        <dbReference type="EMBL" id="APG60951.1"/>
    </source>
</evidence>
<dbReference type="CDD" id="cd02440">
    <property type="entry name" value="AdoMet_MTases"/>
    <property type="match status" value="1"/>
</dbReference>
<dbReference type="EMBL" id="CP018153">
    <property type="protein sequence ID" value="APG60951.1"/>
    <property type="molecule type" value="Genomic_DNA"/>
</dbReference>
<evidence type="ECO:0000259" key="1">
    <source>
        <dbReference type="Pfam" id="PF08241"/>
    </source>
</evidence>
<dbReference type="GO" id="GO:0032259">
    <property type="term" value="P:methylation"/>
    <property type="evidence" value="ECO:0007669"/>
    <property type="project" value="UniProtKB-KW"/>
</dbReference>
<dbReference type="Pfam" id="PF08241">
    <property type="entry name" value="Methyltransf_11"/>
    <property type="match status" value="1"/>
</dbReference>
<dbReference type="GO" id="GO:0008757">
    <property type="term" value="F:S-adenosylmethionine-dependent methyltransferase activity"/>
    <property type="evidence" value="ECO:0007669"/>
    <property type="project" value="InterPro"/>
</dbReference>
<dbReference type="OrthoDB" id="597202at2"/>
<dbReference type="AlphaFoldDB" id="A0A1L3J765"/>
<dbReference type="Gene3D" id="3.40.50.150">
    <property type="entry name" value="Vaccinia Virus protein VP39"/>
    <property type="match status" value="1"/>
</dbReference>
<gene>
    <name evidence="2" type="ORF">LPB144_11255</name>
</gene>
<keyword evidence="2" id="KW-0489">Methyltransferase</keyword>
<keyword evidence="2" id="KW-0808">Transferase</keyword>
<dbReference type="InterPro" id="IPR029063">
    <property type="entry name" value="SAM-dependent_MTases_sf"/>
</dbReference>
<organism evidence="2 3">
    <name type="scientific">Christiangramia salexigens</name>
    <dbReference type="NCBI Taxonomy" id="1913577"/>
    <lineage>
        <taxon>Bacteria</taxon>
        <taxon>Pseudomonadati</taxon>
        <taxon>Bacteroidota</taxon>
        <taxon>Flavobacteriia</taxon>
        <taxon>Flavobacteriales</taxon>
        <taxon>Flavobacteriaceae</taxon>
        <taxon>Christiangramia</taxon>
    </lineage>
</organism>
<dbReference type="RefSeq" id="WP_072553640.1">
    <property type="nucleotide sequence ID" value="NZ_CP018153.1"/>
</dbReference>